<reference evidence="6" key="1">
    <citation type="journal article" date="2012" name="PLoS ONE">
        <title>Gene sets for utilization of primary and secondary nutrition supplies in the distal gut of endangered iberian lynx.</title>
        <authorList>
            <person name="Alcaide M."/>
            <person name="Messina E."/>
            <person name="Richter M."/>
            <person name="Bargiela R."/>
            <person name="Peplies J."/>
            <person name="Huws S.A."/>
            <person name="Newbold C.J."/>
            <person name="Golyshin P.N."/>
            <person name="Simon M.A."/>
            <person name="Lopez G."/>
            <person name="Yakimov M.M."/>
            <person name="Ferrer M."/>
        </authorList>
    </citation>
    <scope>NUCLEOTIDE SEQUENCE</scope>
</reference>
<proteinExistence type="predicted"/>
<accession>J9GUY7</accession>
<dbReference type="AlphaFoldDB" id="J9GUY7"/>
<dbReference type="InterPro" id="IPR000531">
    <property type="entry name" value="Beta-barrel_TonB"/>
</dbReference>
<dbReference type="Pfam" id="PF00593">
    <property type="entry name" value="TonB_dep_Rec_b-barrel"/>
    <property type="match status" value="1"/>
</dbReference>
<keyword evidence="6" id="KW-0675">Receptor</keyword>
<evidence type="ECO:0000256" key="4">
    <source>
        <dbReference type="SAM" id="MobiDB-lite"/>
    </source>
</evidence>
<dbReference type="SUPFAM" id="SSF56935">
    <property type="entry name" value="Porins"/>
    <property type="match status" value="1"/>
</dbReference>
<keyword evidence="2" id="KW-0472">Membrane</keyword>
<dbReference type="InterPro" id="IPR036942">
    <property type="entry name" value="Beta-barrel_TonB_sf"/>
</dbReference>
<keyword evidence="3" id="KW-0998">Cell outer membrane</keyword>
<sequence>MEYMPLTEMKIRARFGITHTNSESKDFTSPKHTQYDQTEFTKRGSYSWNEMKSNKYEGELTFTYGKVFKEVHTVNVALGGYLSQTDTKSNGYAAVGFPVGDFTLPSFSNGYPEGGKPSYNETTTRSVSAYAIGNYAYDNRYLLDFSYRVNGASVFGTNKRYIGTWAVGLAWNLHNEKFIKDNFDGVNMLKVRASIGNPGNQNFSSSPTITTFRYNFNSFNYFGMTTSLAQLGNPNLEWQTTIDRNIGFDITILNNRLTLTGDYYYKTTDPLLIAIDMPPSAGATNNQIYKNFGKQTSKGFTAQASYYIIRQMQKRFWWSVRGSIRTGSNELSGIGNRLDSFNKIEREGDEKTQSDNPYHSNKSTKRFYDGADPDAIWAVRSAGIDPATGRELFIKKNGELTYDFSYDDEVIIANSRPKVEGILGTSFSWKGFSINMDFRYRIGGYAFNSVLFNKVENIGTSSLIYNQDKRALYDRWQKPGDKAKFKNIANSTSTPMSSRFVQKDNSWSLESLRIGYEFDPNIARRFGLSSIRISAYMNDIFRLTTIKMERGTSYPYARSASFALSLTL</sequence>
<evidence type="ECO:0000256" key="2">
    <source>
        <dbReference type="ARBA" id="ARBA00023136"/>
    </source>
</evidence>
<feature type="domain" description="TonB-dependent receptor-like beta-barrel" evidence="5">
    <location>
        <begin position="12"/>
        <end position="324"/>
    </location>
</feature>
<evidence type="ECO:0000259" key="5">
    <source>
        <dbReference type="Pfam" id="PF00593"/>
    </source>
</evidence>
<evidence type="ECO:0000313" key="6">
    <source>
        <dbReference type="EMBL" id="EJX06653.1"/>
    </source>
</evidence>
<evidence type="ECO:0000256" key="3">
    <source>
        <dbReference type="ARBA" id="ARBA00023237"/>
    </source>
</evidence>
<name>J9GUY7_9ZZZZ</name>
<dbReference type="GO" id="GO:0009279">
    <property type="term" value="C:cell outer membrane"/>
    <property type="evidence" value="ECO:0007669"/>
    <property type="project" value="UniProtKB-SubCell"/>
</dbReference>
<gene>
    <name evidence="6" type="ORF">EVA_05239</name>
</gene>
<feature type="region of interest" description="Disordered" evidence="4">
    <location>
        <begin position="345"/>
        <end position="365"/>
    </location>
</feature>
<dbReference type="EMBL" id="AMCI01001098">
    <property type="protein sequence ID" value="EJX06653.1"/>
    <property type="molecule type" value="Genomic_DNA"/>
</dbReference>
<comment type="subcellular location">
    <subcellularLocation>
        <location evidence="1">Cell outer membrane</location>
    </subcellularLocation>
</comment>
<dbReference type="Gene3D" id="2.40.170.20">
    <property type="entry name" value="TonB-dependent receptor, beta-barrel domain"/>
    <property type="match status" value="1"/>
</dbReference>
<evidence type="ECO:0000256" key="1">
    <source>
        <dbReference type="ARBA" id="ARBA00004442"/>
    </source>
</evidence>
<comment type="caution">
    <text evidence="6">The sequence shown here is derived from an EMBL/GenBank/DDBJ whole genome shotgun (WGS) entry which is preliminary data.</text>
</comment>
<organism evidence="6">
    <name type="scientific">gut metagenome</name>
    <dbReference type="NCBI Taxonomy" id="749906"/>
    <lineage>
        <taxon>unclassified sequences</taxon>
        <taxon>metagenomes</taxon>
        <taxon>organismal metagenomes</taxon>
    </lineage>
</organism>
<protein>
    <submittedName>
        <fullName evidence="6">TonB-dependent receptor plug</fullName>
    </submittedName>
</protein>